<evidence type="ECO:0000313" key="2">
    <source>
        <dbReference type="Proteomes" id="UP000770717"/>
    </source>
</evidence>
<sequence>MLPNPTPQYFKEVPFAANILSQCRLQNKPHEMLSLLRKPRAAMDDVNTLISNPKITGSQQRSRRGGCVITAESLTTAPRVKKTNFFFF</sequence>
<dbReference type="EMBL" id="WNTK01000004">
    <property type="protein sequence ID" value="KAG9485922.1"/>
    <property type="molecule type" value="Genomic_DNA"/>
</dbReference>
<name>A0A8J6FD73_ELECQ</name>
<comment type="caution">
    <text evidence="1">The sequence shown here is derived from an EMBL/GenBank/DDBJ whole genome shotgun (WGS) entry which is preliminary data.</text>
</comment>
<evidence type="ECO:0000313" key="1">
    <source>
        <dbReference type="EMBL" id="KAG9485922.1"/>
    </source>
</evidence>
<dbReference type="AlphaFoldDB" id="A0A8J6FD73"/>
<organism evidence="1 2">
    <name type="scientific">Eleutherodactylus coqui</name>
    <name type="common">Puerto Rican coqui</name>
    <dbReference type="NCBI Taxonomy" id="57060"/>
    <lineage>
        <taxon>Eukaryota</taxon>
        <taxon>Metazoa</taxon>
        <taxon>Chordata</taxon>
        <taxon>Craniata</taxon>
        <taxon>Vertebrata</taxon>
        <taxon>Euteleostomi</taxon>
        <taxon>Amphibia</taxon>
        <taxon>Batrachia</taxon>
        <taxon>Anura</taxon>
        <taxon>Neobatrachia</taxon>
        <taxon>Hyloidea</taxon>
        <taxon>Eleutherodactylidae</taxon>
        <taxon>Eleutherodactylinae</taxon>
        <taxon>Eleutherodactylus</taxon>
        <taxon>Eleutherodactylus</taxon>
    </lineage>
</organism>
<accession>A0A8J6FD73</accession>
<gene>
    <name evidence="1" type="ORF">GDO78_008812</name>
</gene>
<proteinExistence type="predicted"/>
<keyword evidence="2" id="KW-1185">Reference proteome</keyword>
<reference evidence="1" key="1">
    <citation type="thesis" date="2020" institute="ProQuest LLC" country="789 East Eisenhower Parkway, Ann Arbor, MI, USA">
        <title>Comparative Genomics and Chromosome Evolution.</title>
        <authorList>
            <person name="Mudd A.B."/>
        </authorList>
    </citation>
    <scope>NUCLEOTIDE SEQUENCE</scope>
    <source>
        <strain evidence="1">HN-11 Male</strain>
        <tissue evidence="1">Kidney and liver</tissue>
    </source>
</reference>
<protein>
    <submittedName>
        <fullName evidence="1">Uncharacterized protein</fullName>
    </submittedName>
</protein>
<dbReference type="Proteomes" id="UP000770717">
    <property type="component" value="Unassembled WGS sequence"/>
</dbReference>